<dbReference type="InterPro" id="IPR044816">
    <property type="entry name" value="BURP"/>
</dbReference>
<dbReference type="GO" id="GO:0005634">
    <property type="term" value="C:nucleus"/>
    <property type="evidence" value="ECO:0000318"/>
    <property type="project" value="GO_Central"/>
</dbReference>
<dbReference type="HOGENOM" id="CLU_1067184_0_0_1"/>
<dbReference type="SUPFAM" id="SSF54928">
    <property type="entry name" value="RNA-binding domain, RBD"/>
    <property type="match status" value="1"/>
</dbReference>
<evidence type="ECO:0000259" key="3">
    <source>
        <dbReference type="PROSITE" id="PS50102"/>
    </source>
</evidence>
<dbReference type="Gene3D" id="3.30.70.330">
    <property type="match status" value="1"/>
</dbReference>
<dbReference type="SMART" id="SM00715">
    <property type="entry name" value="LA"/>
    <property type="match status" value="1"/>
</dbReference>
<protein>
    <recommendedName>
        <fullName evidence="7">La protein 1</fullName>
    </recommendedName>
</protein>
<dbReference type="EMBL" id="FN595231">
    <property type="protein sequence ID" value="CBI20908.3"/>
    <property type="molecule type" value="Genomic_DNA"/>
</dbReference>
<dbReference type="AlphaFoldDB" id="D7SUF9"/>
<evidence type="ECO:0000313" key="5">
    <source>
        <dbReference type="EMBL" id="CBI20908.3"/>
    </source>
</evidence>
<sequence length="261" mass="28548">MPIKAILIEGQDIIPSCGLKTRPLNGWGGYGLLVSLALICSFSRMRSHLNLGDVKPEDVSEDTLKAVAEILRNSTTLKVSEDGKKIGRATELLKPEEVVEQVNIRTIAASPLEYDAKLEDVEAYFGQIAKVNSVRLPRHVAEKRVFCGTALIQYSTEEDAAKVLQQSLVYAEGLISVDALAPSCIGVHVHFDKFSQPAGEEAQVDDSKIGNFFLETDLHPGKKMKLNLATTTNGAVFLPHQVAESMPFSSNKLPEILNRFS</sequence>
<dbReference type="Gene3D" id="1.10.10.10">
    <property type="entry name" value="Winged helix-like DNA-binding domain superfamily/Winged helix DNA-binding domain"/>
    <property type="match status" value="1"/>
</dbReference>
<dbReference type="eggNOG" id="KOG0118">
    <property type="taxonomic scope" value="Eukaryota"/>
</dbReference>
<reference evidence="6" key="1">
    <citation type="journal article" date="2007" name="Nature">
        <title>The grapevine genome sequence suggests ancestral hexaploidization in major angiosperm phyla.</title>
        <authorList>
            <consortium name="The French-Italian Public Consortium for Grapevine Genome Characterization."/>
            <person name="Jaillon O."/>
            <person name="Aury J.-M."/>
            <person name="Noel B."/>
            <person name="Policriti A."/>
            <person name="Clepet C."/>
            <person name="Casagrande A."/>
            <person name="Choisne N."/>
            <person name="Aubourg S."/>
            <person name="Vitulo N."/>
            <person name="Jubin C."/>
            <person name="Vezzi A."/>
            <person name="Legeai F."/>
            <person name="Hugueney P."/>
            <person name="Dasilva C."/>
            <person name="Horner D."/>
            <person name="Mica E."/>
            <person name="Jublot D."/>
            <person name="Poulain J."/>
            <person name="Bruyere C."/>
            <person name="Billault A."/>
            <person name="Segurens B."/>
            <person name="Gouyvenoux M."/>
            <person name="Ugarte E."/>
            <person name="Cattonaro F."/>
            <person name="Anthouard V."/>
            <person name="Vico V."/>
            <person name="Del Fabbro C."/>
            <person name="Alaux M."/>
            <person name="Di Gaspero G."/>
            <person name="Dumas V."/>
            <person name="Felice N."/>
            <person name="Paillard S."/>
            <person name="Juman I."/>
            <person name="Moroldo M."/>
            <person name="Scalabrin S."/>
            <person name="Canaguier A."/>
            <person name="Le Clainche I."/>
            <person name="Malacrida G."/>
            <person name="Durand E."/>
            <person name="Pesole G."/>
            <person name="Laucou V."/>
            <person name="Chatelet P."/>
            <person name="Merdinoglu D."/>
            <person name="Delledonne M."/>
            <person name="Pezzotti M."/>
            <person name="Lecharny A."/>
            <person name="Scarpelli C."/>
            <person name="Artiguenave F."/>
            <person name="Pe M.E."/>
            <person name="Valle G."/>
            <person name="Morgante M."/>
            <person name="Caboche M."/>
            <person name="Adam-Blondon A.-F."/>
            <person name="Weissenbach J."/>
            <person name="Quetier F."/>
            <person name="Wincker P."/>
        </authorList>
    </citation>
    <scope>NUCLEOTIDE SEQUENCE [LARGE SCALE GENOMIC DNA]</scope>
    <source>
        <strain evidence="6">cv. Pinot noir / PN40024</strain>
    </source>
</reference>
<dbReference type="InterPro" id="IPR036388">
    <property type="entry name" value="WH-like_DNA-bd_sf"/>
</dbReference>
<dbReference type="InParanoid" id="D7SUF9"/>
<dbReference type="STRING" id="29760.D7SUF9"/>
<evidence type="ECO:0000259" key="4">
    <source>
        <dbReference type="PROSITE" id="PS51277"/>
    </source>
</evidence>
<dbReference type="PROSITE" id="PS50102">
    <property type="entry name" value="RRM"/>
    <property type="match status" value="1"/>
</dbReference>
<feature type="domain" description="RRM" evidence="3">
    <location>
        <begin position="105"/>
        <end position="231"/>
    </location>
</feature>
<dbReference type="InterPro" id="IPR000504">
    <property type="entry name" value="RRM_dom"/>
</dbReference>
<accession>D7SUF9</accession>
<evidence type="ECO:0000313" key="6">
    <source>
        <dbReference type="Proteomes" id="UP000009183"/>
    </source>
</evidence>
<keyword evidence="1 2" id="KW-0694">RNA-binding</keyword>
<dbReference type="GO" id="GO:0003729">
    <property type="term" value="F:mRNA binding"/>
    <property type="evidence" value="ECO:0000318"/>
    <property type="project" value="GO_Central"/>
</dbReference>
<proteinExistence type="predicted"/>
<dbReference type="Pfam" id="PF03181">
    <property type="entry name" value="BURP"/>
    <property type="match status" value="1"/>
</dbReference>
<dbReference type="CDD" id="cd12291">
    <property type="entry name" value="RRM1_La"/>
    <property type="match status" value="1"/>
</dbReference>
<dbReference type="PaxDb" id="29760-VIT_04s0008g04010.t01"/>
<dbReference type="InterPro" id="IPR006630">
    <property type="entry name" value="La_HTH"/>
</dbReference>
<dbReference type="InterPro" id="IPR035979">
    <property type="entry name" value="RBD_domain_sf"/>
</dbReference>
<dbReference type="InterPro" id="IPR012677">
    <property type="entry name" value="Nucleotide-bd_a/b_plait_sf"/>
</dbReference>
<dbReference type="PANTHER" id="PTHR31236">
    <property type="entry name" value="BURP DOMAIN PROTEIN USPL1-LIKE"/>
    <property type="match status" value="1"/>
</dbReference>
<evidence type="ECO:0000256" key="2">
    <source>
        <dbReference type="PROSITE-ProRule" id="PRU00176"/>
    </source>
</evidence>
<keyword evidence="6" id="KW-1185">Reference proteome</keyword>
<dbReference type="Pfam" id="PF00076">
    <property type="entry name" value="RRM_1"/>
    <property type="match status" value="1"/>
</dbReference>
<name>D7SUF9_VITVI</name>
<dbReference type="PROSITE" id="PS51277">
    <property type="entry name" value="BURP"/>
    <property type="match status" value="1"/>
</dbReference>
<evidence type="ECO:0008006" key="7">
    <source>
        <dbReference type="Google" id="ProtNLM"/>
    </source>
</evidence>
<dbReference type="InterPro" id="IPR004873">
    <property type="entry name" value="BURP_dom"/>
</dbReference>
<dbReference type="Proteomes" id="UP000009183">
    <property type="component" value="Chromosome 4"/>
</dbReference>
<feature type="domain" description="BURP" evidence="4">
    <location>
        <begin position="212"/>
        <end position="261"/>
    </location>
</feature>
<gene>
    <name evidence="5" type="ordered locus">VIT_04s0008g04010</name>
</gene>
<evidence type="ECO:0000256" key="1">
    <source>
        <dbReference type="ARBA" id="ARBA00022884"/>
    </source>
</evidence>
<organism evidence="5 6">
    <name type="scientific">Vitis vinifera</name>
    <name type="common">Grape</name>
    <dbReference type="NCBI Taxonomy" id="29760"/>
    <lineage>
        <taxon>Eukaryota</taxon>
        <taxon>Viridiplantae</taxon>
        <taxon>Streptophyta</taxon>
        <taxon>Embryophyta</taxon>
        <taxon>Tracheophyta</taxon>
        <taxon>Spermatophyta</taxon>
        <taxon>Magnoliopsida</taxon>
        <taxon>eudicotyledons</taxon>
        <taxon>Gunneridae</taxon>
        <taxon>Pentapetalae</taxon>
        <taxon>rosids</taxon>
        <taxon>Vitales</taxon>
        <taxon>Vitaceae</taxon>
        <taxon>Viteae</taxon>
        <taxon>Vitis</taxon>
    </lineage>
</organism>
<dbReference type="PANTHER" id="PTHR31236:SF2">
    <property type="entry name" value="BURP DOMAIN PROTEIN RD22"/>
    <property type="match status" value="1"/>
</dbReference>